<dbReference type="Proteomes" id="UP000887580">
    <property type="component" value="Unplaced"/>
</dbReference>
<accession>A0AC35FLH8</accession>
<evidence type="ECO:0000313" key="1">
    <source>
        <dbReference type="Proteomes" id="UP000887580"/>
    </source>
</evidence>
<sequence length="1086" mass="125991">MWQYLSPLRAVSDEHEKIQKNTYTRWVNYHLETHSSSGQIRDLFEDLKDGVYLCHLIEVLTGEALPVNKARVSKRVHHVSNLTTALGVLRRRGLELINNNPTDLADGNPRIVLGLIWQMILHFQIETNLNLLREWGYDGSGVQHSTTPSTSAQTTPRKASSSLLPNVLHRNKTTVDRILLEWIQREIGQKYGLQINDMDKSWRDGLAFMALVHRSNPALVDMEVAKRRTPRENIENAFELARVHLNIRPLLEVDDVLHEKPDKRSIITYVSQFLRAPTSSRFTGISTEKIADRYISLIQWIKTIAAEPKVKTFIHDKYNLPKDYFADHQWFTRRRREFLERRVLFNQLRDESHSLPPDDWTKILSEWKSFSELLREWSHRLENELPEPLMNFAQWLSSGEQLVHSSIDVNREKAKHSLWALDSMIDNLEKHFKSMPMQKQKLERAIFDDRVSKELLAPLEVRIQALSDEYKIRRETLLLLRAHYRILVFVEELGKKMDIWKSAESFSALQQWLTEYNKEAEKIPENHLRTLLAEMREVIPLEPETLKVESEQSMADAHSAANEISTQFRDMRKFLEELLELWKDFESEASKMDTYLIRYEREKRNIDEEIRVLLDRLEAIGDNLGKRSSPSARGTINARLGSYRRRIHDLSSLRPIGGRLVVNIHPATSSSPMPSTVAASASTTLSSPKPLTFGFEELSTIPSLRGTRLEQWLISVSQLLRRRAKSAHGAAKLSEKLNEYQKQIVEMEDERLRLNKKLSGEEKDRLNEYYKRIRAALPARLDSFRGVQPMLSDIEKRLREVEAYIQQSDTKTYLGGLQIRERAEYLEQAGYLIDTLEEKYSDIISPGQLRLSFTSLRSGFTFPSSIDVTDSFILPSSAGGPSTSSSATSTLQRVTNLRDRFEPPSPNLRSRSPNYVDRIADLLERKRKILDRREDSAAGAKASILEMEMINESLILHNALEHPQFQPMETEWKNKFLQMERLIQIDSELEKLAQRLRVAEKPSEFALIESDIERISRRFTDLTIDLPLLTISQRKISSLRKNVGEQKLHQSKRVFERFEIRLRELQMTPEEDLAIAEIIIKVSFSI</sequence>
<evidence type="ECO:0000313" key="2">
    <source>
        <dbReference type="WBParaSite" id="PS1159_v2.g18187.t1"/>
    </source>
</evidence>
<protein>
    <submittedName>
        <fullName evidence="2">Calponin-homology (CH) domain-containing protein</fullName>
    </submittedName>
</protein>
<proteinExistence type="predicted"/>
<reference evidence="2" key="1">
    <citation type="submission" date="2022-11" db="UniProtKB">
        <authorList>
            <consortium name="WormBaseParasite"/>
        </authorList>
    </citation>
    <scope>IDENTIFICATION</scope>
</reference>
<name>A0AC35FLH8_9BILA</name>
<dbReference type="WBParaSite" id="PS1159_v2.g18187.t1">
    <property type="protein sequence ID" value="PS1159_v2.g18187.t1"/>
    <property type="gene ID" value="PS1159_v2.g18187"/>
</dbReference>
<organism evidence="1 2">
    <name type="scientific">Panagrolaimus sp. PS1159</name>
    <dbReference type="NCBI Taxonomy" id="55785"/>
    <lineage>
        <taxon>Eukaryota</taxon>
        <taxon>Metazoa</taxon>
        <taxon>Ecdysozoa</taxon>
        <taxon>Nematoda</taxon>
        <taxon>Chromadorea</taxon>
        <taxon>Rhabditida</taxon>
        <taxon>Tylenchina</taxon>
        <taxon>Panagrolaimomorpha</taxon>
        <taxon>Panagrolaimoidea</taxon>
        <taxon>Panagrolaimidae</taxon>
        <taxon>Panagrolaimus</taxon>
    </lineage>
</organism>